<dbReference type="Proteomes" id="UP000594513">
    <property type="component" value="Chromosome"/>
</dbReference>
<evidence type="ECO:0000256" key="7">
    <source>
        <dbReference type="ARBA" id="ARBA00048600"/>
    </source>
</evidence>
<dbReference type="GO" id="GO:0004075">
    <property type="term" value="F:biotin carboxylase activity"/>
    <property type="evidence" value="ECO:0007669"/>
    <property type="project" value="UniProtKB-EC"/>
</dbReference>
<evidence type="ECO:0000256" key="6">
    <source>
        <dbReference type="ARBA" id="ARBA00023267"/>
    </source>
</evidence>
<reference evidence="12" key="4">
    <citation type="submission" date="2020-02" db="EMBL/GenBank/DDBJ databases">
        <title>Analysis of Completed Campylobacter concisus Genomes Identified Genomospecies Features, Novel plasmids and Their Association with Severe Ulcerative Colitis.</title>
        <authorList>
            <person name="Zhang L."/>
        </authorList>
    </citation>
    <scope>NUCLEOTIDE SEQUENCE</scope>
    <source>
        <strain evidence="12">P10CDO-S2</strain>
        <strain evidence="13">P27CDO-S2</strain>
    </source>
</reference>
<dbReference type="GeneID" id="28661816"/>
<organism evidence="11 14">
    <name type="scientific">Campylobacter concisus</name>
    <dbReference type="NCBI Taxonomy" id="199"/>
    <lineage>
        <taxon>Bacteria</taxon>
        <taxon>Pseudomonadati</taxon>
        <taxon>Campylobacterota</taxon>
        <taxon>Epsilonproteobacteria</taxon>
        <taxon>Campylobacterales</taxon>
        <taxon>Campylobacteraceae</taxon>
        <taxon>Campylobacter</taxon>
    </lineage>
</organism>
<dbReference type="OrthoDB" id="9763189at2"/>
<keyword evidence="4 8" id="KW-0547">Nucleotide-binding</keyword>
<dbReference type="AlphaFoldDB" id="A0A0M4SRX9"/>
<evidence type="ECO:0000256" key="1">
    <source>
        <dbReference type="ARBA" id="ARBA00003761"/>
    </source>
</evidence>
<sequence length="479" mass="54247">MIHKILIANRGEIAVRIVRACRDLHIQSVGIYTAPDSECLHVRIADEAYQVGEDPIKGYLDAKAIVKLAKECGADAIHPGYGFLSENYEFAKAVEDAGLIFIGPKAEVIRKMGDKNIARYLMKRNGIPIVPGTEKLNDESMDAIKEHARRIGYPVILKASGGGGGRGIREVWQEEDMQDAFESCTREAKTYFNNDEVFMEKLVVNPRHIEFQILGDNYGNIIHLCERDCSIQRRHQKIIEIAPCPSISENLRKIMGVTAVAAAKAVGYSNVGTIEFLLDDYNNFYFMEMNTRIQVEHGITEEITGHDLVVRQIRIAAGEILEIEQSDIKPRGYAIEARITAENVWENFIPAPGTIEGYYPALGPSVRVDSHVYKDYTIPPFYDSLIAKLIVKATDYDLAVNKLERALEEFTIEGVRTIIPFLLTISKSKEFRRGFFDTSYVEKNLKTILENTYDDMNKEPNDDLEEVIVEAIKRYKKKR</sequence>
<dbReference type="PROSITE" id="PS00866">
    <property type="entry name" value="CPSASE_1"/>
    <property type="match status" value="1"/>
</dbReference>
<keyword evidence="3 11" id="KW-0436">Ligase</keyword>
<reference evidence="11" key="2">
    <citation type="submission" date="2016-07" db="EMBL/GenBank/DDBJ databases">
        <title>Comparative genomics of the Campylobacter concisus group.</title>
        <authorList>
            <person name="Miller W.G."/>
            <person name="Yee E."/>
            <person name="Chapman M.H."/>
            <person name="Huynh S."/>
            <person name="Bono J.L."/>
            <person name="On S.L.W."/>
            <person name="StLeger J."/>
            <person name="Foster G."/>
            <person name="Parker C.T."/>
        </authorList>
    </citation>
    <scope>NUCLEOTIDE SEQUENCE</scope>
    <source>
        <strain evidence="11">ATCC 33237</strain>
    </source>
</reference>
<dbReference type="SUPFAM" id="SSF52440">
    <property type="entry name" value="PreATP-grasp domain"/>
    <property type="match status" value="1"/>
</dbReference>
<reference evidence="15 16" key="3">
    <citation type="journal article" date="2018" name="Emerg. Microbes Infect.">
        <title>Genomic analysis of oral Campylobacter concisus strains identified a potential bacterial molecular marker associated with active Crohn's disease.</title>
        <authorList>
            <person name="Liu F."/>
            <person name="Ma R."/>
            <person name="Tay C.Y.A."/>
            <person name="Octavia S."/>
            <person name="Lan R."/>
            <person name="Chung H.K.L."/>
            <person name="Riordan S.M."/>
            <person name="Grimm M.C."/>
            <person name="Leong R.W."/>
            <person name="Tanaka M.M."/>
            <person name="Connor S."/>
            <person name="Zhang L."/>
        </authorList>
    </citation>
    <scope>NUCLEOTIDE SEQUENCE [LARGE SCALE GENOMIC DNA]</scope>
    <source>
        <strain evidence="12 16">P10CDO-S2</strain>
        <strain evidence="13 15">P27CDO-S2</strain>
    </source>
</reference>
<evidence type="ECO:0000313" key="16">
    <source>
        <dbReference type="Proteomes" id="UP000594630"/>
    </source>
</evidence>
<keyword evidence="6" id="KW-0092">Biotin</keyword>
<dbReference type="RefSeq" id="WP_054195976.1">
    <property type="nucleotide sequence ID" value="NZ_CABMKQ010000024.1"/>
</dbReference>
<evidence type="ECO:0000256" key="5">
    <source>
        <dbReference type="ARBA" id="ARBA00022840"/>
    </source>
</evidence>
<evidence type="ECO:0000259" key="9">
    <source>
        <dbReference type="PROSITE" id="PS50975"/>
    </source>
</evidence>
<evidence type="ECO:0000256" key="4">
    <source>
        <dbReference type="ARBA" id="ARBA00022741"/>
    </source>
</evidence>
<keyword evidence="5 8" id="KW-0067">ATP-binding</keyword>
<dbReference type="EC" id="6.3.4.14" evidence="2"/>
<dbReference type="SUPFAM" id="SSF56059">
    <property type="entry name" value="Glutathione synthetase ATP-binding domain-like"/>
    <property type="match status" value="1"/>
</dbReference>
<dbReference type="Pfam" id="PF02786">
    <property type="entry name" value="CPSase_L_D2"/>
    <property type="match status" value="1"/>
</dbReference>
<evidence type="ECO:0000313" key="12">
    <source>
        <dbReference type="EMBL" id="QPH83710.1"/>
    </source>
</evidence>
<dbReference type="PROSITE" id="PS50975">
    <property type="entry name" value="ATP_GRASP"/>
    <property type="match status" value="1"/>
</dbReference>
<reference evidence="14" key="1">
    <citation type="submission" date="2015-08" db="EMBL/GenBank/DDBJ databases">
        <title>Comparative genomics of the Campylobacter concisus group.</title>
        <authorList>
            <person name="Miller W.G."/>
            <person name="Yee E."/>
            <person name="Chapman M.H."/>
            <person name="Huynh S."/>
            <person name="Bono J.L."/>
            <person name="On S.L.W."/>
            <person name="St Leger J."/>
            <person name="Foster G."/>
            <person name="Parker C.T."/>
        </authorList>
    </citation>
    <scope>NUCLEOTIDE SEQUENCE [LARGE SCALE GENOMIC DNA]</scope>
    <source>
        <strain evidence="14">ATCC 33237</strain>
    </source>
</reference>
<dbReference type="Proteomes" id="UP000066049">
    <property type="component" value="Chromosome"/>
</dbReference>
<evidence type="ECO:0000256" key="8">
    <source>
        <dbReference type="PROSITE-ProRule" id="PRU00409"/>
    </source>
</evidence>
<protein>
    <recommendedName>
        <fullName evidence="2">biotin carboxylase</fullName>
        <ecNumber evidence="2">6.3.4.14</ecNumber>
    </recommendedName>
</protein>
<dbReference type="Pfam" id="PF02785">
    <property type="entry name" value="Biotin_carb_C"/>
    <property type="match status" value="1"/>
</dbReference>
<dbReference type="Pfam" id="PF00289">
    <property type="entry name" value="Biotin_carb_N"/>
    <property type="match status" value="1"/>
</dbReference>
<dbReference type="FunFam" id="3.40.50.20:FF:000010">
    <property type="entry name" value="Propionyl-CoA carboxylase subunit alpha"/>
    <property type="match status" value="1"/>
</dbReference>
<accession>A0A0M4SRX9</accession>
<dbReference type="InterPro" id="IPR005482">
    <property type="entry name" value="Biotin_COase_C"/>
</dbReference>
<dbReference type="PATRIC" id="fig|199.248.peg.171"/>
<dbReference type="InterPro" id="IPR011054">
    <property type="entry name" value="Rudment_hybrid_motif"/>
</dbReference>
<dbReference type="Proteomes" id="UP000594630">
    <property type="component" value="Chromosome"/>
</dbReference>
<dbReference type="InterPro" id="IPR016185">
    <property type="entry name" value="PreATP-grasp_dom_sf"/>
</dbReference>
<comment type="catalytic activity">
    <reaction evidence="7">
        <text>N(6)-biotinyl-L-lysyl-[protein] + hydrogencarbonate + ATP = N(6)-carboxybiotinyl-L-lysyl-[protein] + ADP + phosphate + H(+)</text>
        <dbReference type="Rhea" id="RHEA:13501"/>
        <dbReference type="Rhea" id="RHEA-COMP:10505"/>
        <dbReference type="Rhea" id="RHEA-COMP:10506"/>
        <dbReference type="ChEBI" id="CHEBI:15378"/>
        <dbReference type="ChEBI" id="CHEBI:17544"/>
        <dbReference type="ChEBI" id="CHEBI:30616"/>
        <dbReference type="ChEBI" id="CHEBI:43474"/>
        <dbReference type="ChEBI" id="CHEBI:83144"/>
        <dbReference type="ChEBI" id="CHEBI:83145"/>
        <dbReference type="ChEBI" id="CHEBI:456216"/>
        <dbReference type="EC" id="6.3.4.14"/>
    </reaction>
</comment>
<dbReference type="GO" id="GO:0005524">
    <property type="term" value="F:ATP binding"/>
    <property type="evidence" value="ECO:0007669"/>
    <property type="project" value="UniProtKB-UniRule"/>
</dbReference>
<evidence type="ECO:0000256" key="3">
    <source>
        <dbReference type="ARBA" id="ARBA00022598"/>
    </source>
</evidence>
<comment type="function">
    <text evidence="1">This protein is a component of the acetyl coenzyme A carboxylase complex; first, biotin carboxylase catalyzes the carboxylation of the carrier protein and then the transcarboxylase transfers the carboxyl group to form malonyl-CoA.</text>
</comment>
<dbReference type="Gene3D" id="3.30.470.20">
    <property type="entry name" value="ATP-grasp fold, B domain"/>
    <property type="match status" value="1"/>
</dbReference>
<dbReference type="InterPro" id="IPR005479">
    <property type="entry name" value="CPAse_ATP-bd"/>
</dbReference>
<dbReference type="SMART" id="SM00878">
    <property type="entry name" value="Biotin_carb_C"/>
    <property type="match status" value="1"/>
</dbReference>
<dbReference type="InterPro" id="IPR051602">
    <property type="entry name" value="ACC_Biotin_Carboxylase"/>
</dbReference>
<dbReference type="FunFam" id="3.30.1490.20:FF:000003">
    <property type="entry name" value="acetyl-CoA carboxylase isoform X1"/>
    <property type="match status" value="1"/>
</dbReference>
<dbReference type="EMBL" id="CP049272">
    <property type="protein sequence ID" value="QPH85611.1"/>
    <property type="molecule type" value="Genomic_DNA"/>
</dbReference>
<dbReference type="InterPro" id="IPR005481">
    <property type="entry name" value="BC-like_N"/>
</dbReference>
<dbReference type="GO" id="GO:0046872">
    <property type="term" value="F:metal ion binding"/>
    <property type="evidence" value="ECO:0007669"/>
    <property type="project" value="InterPro"/>
</dbReference>
<gene>
    <name evidence="11" type="primary">pycA</name>
    <name evidence="11" type="ORF">CCON33237_0148</name>
    <name evidence="12" type="ORF">CVT06_00775</name>
    <name evidence="13" type="ORF">CVT17_00825</name>
</gene>
<dbReference type="InterPro" id="IPR011764">
    <property type="entry name" value="Biotin_carboxylation_dom"/>
</dbReference>
<feature type="domain" description="Biotin carboxylation" evidence="10">
    <location>
        <begin position="1"/>
        <end position="446"/>
    </location>
</feature>
<dbReference type="PANTHER" id="PTHR48095">
    <property type="entry name" value="PYRUVATE CARBOXYLASE SUBUNIT A"/>
    <property type="match status" value="1"/>
</dbReference>
<proteinExistence type="predicted"/>
<dbReference type="SUPFAM" id="SSF51246">
    <property type="entry name" value="Rudiment single hybrid motif"/>
    <property type="match status" value="1"/>
</dbReference>
<name>A0A0M4SRX9_9BACT</name>
<evidence type="ECO:0000259" key="10">
    <source>
        <dbReference type="PROSITE" id="PS50979"/>
    </source>
</evidence>
<dbReference type="EMBL" id="CP049274">
    <property type="protein sequence ID" value="QPH83710.1"/>
    <property type="molecule type" value="Genomic_DNA"/>
</dbReference>
<dbReference type="NCBIfam" id="NF006367">
    <property type="entry name" value="PRK08591.1"/>
    <property type="match status" value="1"/>
</dbReference>
<evidence type="ECO:0000313" key="15">
    <source>
        <dbReference type="Proteomes" id="UP000594513"/>
    </source>
</evidence>
<evidence type="ECO:0000313" key="11">
    <source>
        <dbReference type="EMBL" id="ALF46870.1"/>
    </source>
</evidence>
<evidence type="ECO:0000313" key="14">
    <source>
        <dbReference type="Proteomes" id="UP000066049"/>
    </source>
</evidence>
<dbReference type="InterPro" id="IPR011761">
    <property type="entry name" value="ATP-grasp"/>
</dbReference>
<dbReference type="KEGG" id="ccoc:CCON33237_0148"/>
<dbReference type="NCBIfam" id="NF006287">
    <property type="entry name" value="PRK08463.1"/>
    <property type="match status" value="1"/>
</dbReference>
<keyword evidence="11" id="KW-0670">Pyruvate</keyword>
<dbReference type="EMBL" id="CP012541">
    <property type="protein sequence ID" value="ALF46870.1"/>
    <property type="molecule type" value="Genomic_DNA"/>
</dbReference>
<dbReference type="PANTHER" id="PTHR48095:SF2">
    <property type="entry name" value="BIOTIN CARBOXYLASE, CHLOROPLASTIC"/>
    <property type="match status" value="1"/>
</dbReference>
<evidence type="ECO:0000256" key="2">
    <source>
        <dbReference type="ARBA" id="ARBA00013263"/>
    </source>
</evidence>
<dbReference type="PROSITE" id="PS00867">
    <property type="entry name" value="CPSASE_2"/>
    <property type="match status" value="1"/>
</dbReference>
<evidence type="ECO:0000313" key="13">
    <source>
        <dbReference type="EMBL" id="QPH85611.1"/>
    </source>
</evidence>
<dbReference type="PROSITE" id="PS50979">
    <property type="entry name" value="BC"/>
    <property type="match status" value="1"/>
</dbReference>
<feature type="domain" description="ATP-grasp" evidence="9">
    <location>
        <begin position="119"/>
        <end position="317"/>
    </location>
</feature>